<dbReference type="EMBL" id="PEUV01000030">
    <property type="protein sequence ID" value="PIV12640.1"/>
    <property type="molecule type" value="Genomic_DNA"/>
</dbReference>
<reference evidence="2" key="1">
    <citation type="submission" date="2017-09" db="EMBL/GenBank/DDBJ databases">
        <title>Depth-based differentiation of microbial function through sediment-hosted aquifers and enrichment of novel symbionts in the deep terrestrial subsurface.</title>
        <authorList>
            <person name="Probst A.J."/>
            <person name="Ladd B."/>
            <person name="Jarett J.K."/>
            <person name="Geller-Mcgrath D.E."/>
            <person name="Sieber C.M.K."/>
            <person name="Emerson J.B."/>
            <person name="Anantharaman K."/>
            <person name="Thomas B.C."/>
            <person name="Malmstrom R."/>
            <person name="Stieglmeier M."/>
            <person name="Klingl A."/>
            <person name="Woyke T."/>
            <person name="Ryan C.M."/>
            <person name="Banfield J.F."/>
        </authorList>
    </citation>
    <scope>NUCLEOTIDE SEQUENCE [LARGE SCALE GENOMIC DNA]</scope>
</reference>
<sequence>MVRVTLPKTEYEQLKRQAEAYRRFAARLFELAIRDPIEEVVEDFRKTNLYTKDFLKDLESGLRKSSYAKKYGNQTAKKRS</sequence>
<organism evidence="1 2">
    <name type="scientific">Candidatus Nealsonbacteria bacterium CG03_land_8_20_14_0_80_36_12</name>
    <dbReference type="NCBI Taxonomy" id="1974701"/>
    <lineage>
        <taxon>Bacteria</taxon>
        <taxon>Candidatus Nealsoniibacteriota</taxon>
    </lineage>
</organism>
<evidence type="ECO:0000313" key="2">
    <source>
        <dbReference type="Proteomes" id="UP000230324"/>
    </source>
</evidence>
<protein>
    <submittedName>
        <fullName evidence="1">Uncharacterized protein</fullName>
    </submittedName>
</protein>
<name>A0A2M7BYE9_9BACT</name>
<accession>A0A2M7BYE9</accession>
<dbReference type="AlphaFoldDB" id="A0A2M7BYE9"/>
<evidence type="ECO:0000313" key="1">
    <source>
        <dbReference type="EMBL" id="PIV12640.1"/>
    </source>
</evidence>
<gene>
    <name evidence="1" type="ORF">COS47_01405</name>
</gene>
<comment type="caution">
    <text evidence="1">The sequence shown here is derived from an EMBL/GenBank/DDBJ whole genome shotgun (WGS) entry which is preliminary data.</text>
</comment>
<proteinExistence type="predicted"/>
<dbReference type="Proteomes" id="UP000230324">
    <property type="component" value="Unassembled WGS sequence"/>
</dbReference>